<evidence type="ECO:0000313" key="3">
    <source>
        <dbReference type="Proteomes" id="UP001515943"/>
    </source>
</evidence>
<dbReference type="Proteomes" id="UP001515943">
    <property type="component" value="Unassembled WGS sequence"/>
</dbReference>
<accession>A0ABX1FE39</accession>
<keyword evidence="1" id="KW-0472">Membrane</keyword>
<keyword evidence="1" id="KW-0812">Transmembrane</keyword>
<keyword evidence="1" id="KW-1133">Transmembrane helix</keyword>
<keyword evidence="3" id="KW-1185">Reference proteome</keyword>
<reference evidence="2 3" key="1">
    <citation type="submission" date="2019-08" db="EMBL/GenBank/DDBJ databases">
        <title>Lentzea from Indian Himalayas.</title>
        <authorList>
            <person name="Mandal S."/>
            <person name="Mallick Gupta A."/>
            <person name="Maiti P.K."/>
            <person name="Sarkar J."/>
            <person name="Mandal S."/>
        </authorList>
    </citation>
    <scope>NUCLEOTIDE SEQUENCE [LARGE SCALE GENOMIC DNA]</scope>
    <source>
        <strain evidence="2 3">PSKA42</strain>
    </source>
</reference>
<gene>
    <name evidence="2" type="ORF">FXN61_08685</name>
</gene>
<comment type="caution">
    <text evidence="2">The sequence shown here is derived from an EMBL/GenBank/DDBJ whole genome shotgun (WGS) entry which is preliminary data.</text>
</comment>
<organism evidence="2 3">
    <name type="scientific">Lentzea indica</name>
    <dbReference type="NCBI Taxonomy" id="2604800"/>
    <lineage>
        <taxon>Bacteria</taxon>
        <taxon>Bacillati</taxon>
        <taxon>Actinomycetota</taxon>
        <taxon>Actinomycetes</taxon>
        <taxon>Pseudonocardiales</taxon>
        <taxon>Pseudonocardiaceae</taxon>
        <taxon>Lentzea</taxon>
    </lineage>
</organism>
<dbReference type="EMBL" id="VSRL01000022">
    <property type="protein sequence ID" value="NKE56908.1"/>
    <property type="molecule type" value="Genomic_DNA"/>
</dbReference>
<protein>
    <submittedName>
        <fullName evidence="2">Uncharacterized protein</fullName>
    </submittedName>
</protein>
<feature type="transmembrane region" description="Helical" evidence="1">
    <location>
        <begin position="57"/>
        <end position="78"/>
    </location>
</feature>
<evidence type="ECO:0000313" key="2">
    <source>
        <dbReference type="EMBL" id="NKE56908.1"/>
    </source>
</evidence>
<evidence type="ECO:0000256" key="1">
    <source>
        <dbReference type="SAM" id="Phobius"/>
    </source>
</evidence>
<name>A0ABX1FE39_9PSEU</name>
<sequence>MFATVLLVHVFLVVAGTSMSHGFAALVTNWASGINLGSSGLFTPDNEALAALLNEGVAAVLWLVIGALLTNLISRIALPLDQRRDWYRRHRQAVTRR</sequence>
<proteinExistence type="predicted"/>
<dbReference type="RefSeq" id="WP_167972081.1">
    <property type="nucleotide sequence ID" value="NZ_VSRL01000022.1"/>
</dbReference>